<dbReference type="InterPro" id="IPR003607">
    <property type="entry name" value="HD/PDEase_dom"/>
</dbReference>
<dbReference type="Gene3D" id="1.10.3210.10">
    <property type="entry name" value="Hypothetical protein af1432"/>
    <property type="match status" value="1"/>
</dbReference>
<dbReference type="Pfam" id="PF07697">
    <property type="entry name" value="7TMR-HDED"/>
    <property type="match status" value="1"/>
</dbReference>
<dbReference type="InterPro" id="IPR052722">
    <property type="entry name" value="PgpH_phosphodiesterase"/>
</dbReference>
<keyword evidence="2" id="KW-0812">Transmembrane</keyword>
<organism evidence="4 5">
    <name type="scientific">Dehalobacter restrictus</name>
    <dbReference type="NCBI Taxonomy" id="55583"/>
    <lineage>
        <taxon>Bacteria</taxon>
        <taxon>Bacillati</taxon>
        <taxon>Bacillota</taxon>
        <taxon>Clostridia</taxon>
        <taxon>Eubacteriales</taxon>
        <taxon>Desulfitobacteriaceae</taxon>
        <taxon>Dehalobacter</taxon>
    </lineage>
</organism>
<dbReference type="PROSITE" id="PS51831">
    <property type="entry name" value="HD"/>
    <property type="match status" value="1"/>
</dbReference>
<feature type="domain" description="HD" evidence="3">
    <location>
        <begin position="499"/>
        <end position="641"/>
    </location>
</feature>
<feature type="transmembrane region" description="Helical" evidence="2">
    <location>
        <begin position="309"/>
        <end position="329"/>
    </location>
</feature>
<feature type="transmembrane region" description="Helical" evidence="2">
    <location>
        <begin position="276"/>
        <end position="297"/>
    </location>
</feature>
<feature type="transmembrane region" description="Helical" evidence="2">
    <location>
        <begin position="341"/>
        <end position="371"/>
    </location>
</feature>
<feature type="compositionally biased region" description="Basic and acidic residues" evidence="1">
    <location>
        <begin position="710"/>
        <end position="738"/>
    </location>
</feature>
<dbReference type="InterPro" id="IPR011624">
    <property type="entry name" value="Metal-dep_PHydrolase_7TM_extra"/>
</dbReference>
<dbReference type="SMART" id="SM00471">
    <property type="entry name" value="HDc"/>
    <property type="match status" value="1"/>
</dbReference>
<feature type="transmembrane region" description="Helical" evidence="2">
    <location>
        <begin position="415"/>
        <end position="434"/>
    </location>
</feature>
<feature type="transmembrane region" description="Helical" evidence="2">
    <location>
        <begin position="383"/>
        <end position="403"/>
    </location>
</feature>
<protein>
    <submittedName>
        <fullName evidence="4">HDIG domain-containing protein</fullName>
    </submittedName>
</protein>
<gene>
    <name evidence="4" type="ORF">GQ588_03315</name>
</gene>
<evidence type="ECO:0000313" key="5">
    <source>
        <dbReference type="Proteomes" id="UP000430508"/>
    </source>
</evidence>
<dbReference type="CDD" id="cd00077">
    <property type="entry name" value="HDc"/>
    <property type="match status" value="1"/>
</dbReference>
<evidence type="ECO:0000313" key="4">
    <source>
        <dbReference type="EMBL" id="QGZ99749.1"/>
    </source>
</evidence>
<dbReference type="NCBIfam" id="TIGR00277">
    <property type="entry name" value="HDIG"/>
    <property type="match status" value="1"/>
</dbReference>
<dbReference type="InterPro" id="IPR006675">
    <property type="entry name" value="HDIG_dom"/>
</dbReference>
<dbReference type="Proteomes" id="UP000430508">
    <property type="component" value="Chromosome"/>
</dbReference>
<keyword evidence="2" id="KW-0472">Membrane</keyword>
<dbReference type="InterPro" id="IPR006674">
    <property type="entry name" value="HD_domain"/>
</dbReference>
<dbReference type="SUPFAM" id="SSF109604">
    <property type="entry name" value="HD-domain/PDEase-like"/>
    <property type="match status" value="1"/>
</dbReference>
<feature type="region of interest" description="Disordered" evidence="1">
    <location>
        <begin position="705"/>
        <end position="751"/>
    </location>
</feature>
<evidence type="ECO:0000256" key="1">
    <source>
        <dbReference type="SAM" id="MobiDB-lite"/>
    </source>
</evidence>
<evidence type="ECO:0000256" key="2">
    <source>
        <dbReference type="SAM" id="Phobius"/>
    </source>
</evidence>
<proteinExistence type="predicted"/>
<dbReference type="Pfam" id="PF01966">
    <property type="entry name" value="HD"/>
    <property type="match status" value="1"/>
</dbReference>
<feature type="transmembrane region" description="Helical" evidence="2">
    <location>
        <begin position="441"/>
        <end position="466"/>
    </location>
</feature>
<dbReference type="EMBL" id="CP046996">
    <property type="protein sequence ID" value="QGZ99749.1"/>
    <property type="molecule type" value="Genomic_DNA"/>
</dbReference>
<keyword evidence="2" id="KW-1133">Transmembrane helix</keyword>
<dbReference type="PANTHER" id="PTHR36442">
    <property type="entry name" value="CYCLIC-DI-AMP PHOSPHODIESTERASE PGPH"/>
    <property type="match status" value="1"/>
</dbReference>
<reference evidence="4 5" key="1">
    <citation type="submission" date="2019-12" db="EMBL/GenBank/DDBJ databases">
        <title>Sequence classification of anaerobic respiratory reductive dehalogenases: First we see many, then we see few.</title>
        <authorList>
            <person name="Molenda O."/>
            <person name="Puentes Jacome L.A."/>
            <person name="Cao X."/>
            <person name="Nesbo C.L."/>
            <person name="Tang S."/>
            <person name="Morson N."/>
            <person name="Patron J."/>
            <person name="Lomheim L."/>
            <person name="Wishart D.S."/>
            <person name="Edwards E.A."/>
        </authorList>
    </citation>
    <scope>NUCLEOTIDE SEQUENCE [LARGE SCALE GENOMIC DNA]</scope>
    <source>
        <strain evidence="4 5">12DCA</strain>
    </source>
</reference>
<feature type="compositionally biased region" description="Polar residues" evidence="1">
    <location>
        <begin position="739"/>
        <end position="751"/>
    </location>
</feature>
<sequence length="751" mass="82139">MNKKLKTMLLPKETKNAMTKYQIALFLLFFILLTAILASDLFQSKLNIESGEPSPELITAPYEKKVTDLAKFQEEQKAAANAVEPVYMADDGQISNLSKDLDRTFEILADQKDSKDSLTEKMDELRKRVPFSELLDSTLGALLNLSDHEIVTASGTGSVVILGIASNAESGARSQAEVSLLQDRMIEQINKSSMTEPVKELINEFIEQCVIKPTLTIDKEATKKMQDIAISDVKPSIRTYRENEKIIGPGEIVDDQVYQALQAYGLIKVKSPWKPASGIAIIVLVSMIILILFAYQFSPDTFTHWQRMVLIGLLMIVALAMGKAFMAISLGDNELNTLTAILIPAAWVTMTVTLLLGVKIAVLVGVILAIFTGMMADPGNMGAAGSLAALFSLLSGIVGIQGVAKLDRRSELARAGLFVALVNIALVSGVALILQISPTDWLIGCILSVANGFLSSVLTMGILPWLEQGFNITSAVRLLELSNPNAPLLKSLLIEAPGTYHHSVLVGNLAETAAEEIKADPVLVRVGALYHDIGKLKRPYFFIENQFSKDNPHEKIAPTLSSLIIISHIKDGLEMAKAHKLPSNIQDIIAQHHGDSTASFFYHKALEENPDISEEAFRYDGQRPQSKEAALVLLADNVEAAVRSQKDSSPGKIEGLVRKIIKEKFDEGLLDQCDLTFKDLDKISIAFVKVLSGIFHSRIEYPELPSAKTKVAEEAGTDQKQEEPKTQKENESPAKQDSEPGSPSEKNNSHE</sequence>
<accession>A0A857DEP8</accession>
<dbReference type="RefSeq" id="WP_019225742.1">
    <property type="nucleotide sequence ID" value="NZ_CP046996.1"/>
</dbReference>
<dbReference type="Pfam" id="PF07698">
    <property type="entry name" value="7TM-7TMR_HD"/>
    <property type="match status" value="1"/>
</dbReference>
<dbReference type="InterPro" id="IPR011621">
    <property type="entry name" value="Metal-dep_PHydrolase_7TM_intra"/>
</dbReference>
<name>A0A857DEP8_9FIRM</name>
<dbReference type="AlphaFoldDB" id="A0A857DEP8"/>
<dbReference type="PANTHER" id="PTHR36442:SF1">
    <property type="entry name" value="CYCLIC-DI-AMP PHOSPHODIESTERASE PGPH"/>
    <property type="match status" value="1"/>
</dbReference>
<evidence type="ECO:0000259" key="3">
    <source>
        <dbReference type="PROSITE" id="PS51831"/>
    </source>
</evidence>